<comment type="caution">
    <text evidence="1">The sequence shown here is derived from an EMBL/GenBank/DDBJ whole genome shotgun (WGS) entry which is preliminary data.</text>
</comment>
<evidence type="ECO:0000313" key="1">
    <source>
        <dbReference type="EMBL" id="KAG0717280.1"/>
    </source>
</evidence>
<dbReference type="AlphaFoldDB" id="A0A8J4XYP5"/>
<keyword evidence="2" id="KW-1185">Reference proteome</keyword>
<proteinExistence type="predicted"/>
<dbReference type="EMBL" id="JACEEZ010017853">
    <property type="protein sequence ID" value="KAG0717280.1"/>
    <property type="molecule type" value="Genomic_DNA"/>
</dbReference>
<accession>A0A8J4XYP5</accession>
<reference evidence="1" key="1">
    <citation type="submission" date="2020-07" db="EMBL/GenBank/DDBJ databases">
        <title>The High-quality genome of the commercially important snow crab, Chionoecetes opilio.</title>
        <authorList>
            <person name="Jeong J.-H."/>
            <person name="Ryu S."/>
        </authorList>
    </citation>
    <scope>NUCLEOTIDE SEQUENCE</scope>
    <source>
        <strain evidence="1">MADBK_172401_WGS</strain>
        <tissue evidence="1">Digestive gland</tissue>
    </source>
</reference>
<name>A0A8J4XYP5_CHIOP</name>
<dbReference type="OrthoDB" id="6378987at2759"/>
<organism evidence="1 2">
    <name type="scientific">Chionoecetes opilio</name>
    <name type="common">Atlantic snow crab</name>
    <name type="synonym">Cancer opilio</name>
    <dbReference type="NCBI Taxonomy" id="41210"/>
    <lineage>
        <taxon>Eukaryota</taxon>
        <taxon>Metazoa</taxon>
        <taxon>Ecdysozoa</taxon>
        <taxon>Arthropoda</taxon>
        <taxon>Crustacea</taxon>
        <taxon>Multicrustacea</taxon>
        <taxon>Malacostraca</taxon>
        <taxon>Eumalacostraca</taxon>
        <taxon>Eucarida</taxon>
        <taxon>Decapoda</taxon>
        <taxon>Pleocyemata</taxon>
        <taxon>Brachyura</taxon>
        <taxon>Eubrachyura</taxon>
        <taxon>Majoidea</taxon>
        <taxon>Majidae</taxon>
        <taxon>Chionoecetes</taxon>
    </lineage>
</organism>
<evidence type="ECO:0000313" key="2">
    <source>
        <dbReference type="Proteomes" id="UP000770661"/>
    </source>
</evidence>
<protein>
    <submittedName>
        <fullName evidence="1">Uncharacterized protein</fullName>
    </submittedName>
</protein>
<dbReference type="Proteomes" id="UP000770661">
    <property type="component" value="Unassembled WGS sequence"/>
</dbReference>
<sequence length="142" mass="15915">MKDLLSMPKDPLRSQSAIRGVPCLTVVDRGRGESNPADCLCPEWLLPAGVGAATLCLIARRCRSPQQYQNDLPSVPRSLLQECRIKRDGDSEHIYESIDERTLAKLQKNSYSDILAVSRTQRVKDHSGCSNDGYQSRRLSWV</sequence>
<gene>
    <name evidence="1" type="ORF">GWK47_054773</name>
</gene>